<dbReference type="KEGG" id="ctae:BGI42_06235"/>
<comment type="similarity">
    <text evidence="1">Belongs to the glycosyl hydrolase 8 (cellulase D) family.</text>
</comment>
<evidence type="ECO:0000256" key="3">
    <source>
        <dbReference type="ARBA" id="ARBA00023295"/>
    </source>
</evidence>
<gene>
    <name evidence="4" type="ORF">BGI42_06235</name>
</gene>
<dbReference type="GO" id="GO:0005975">
    <property type="term" value="P:carbohydrate metabolic process"/>
    <property type="evidence" value="ECO:0007669"/>
    <property type="project" value="InterPro"/>
</dbReference>
<dbReference type="STRING" id="394958.BGI42_06235"/>
<dbReference type="Proteomes" id="UP000094652">
    <property type="component" value="Chromosome"/>
</dbReference>
<evidence type="ECO:0000256" key="1">
    <source>
        <dbReference type="ARBA" id="ARBA00009209"/>
    </source>
</evidence>
<dbReference type="GO" id="GO:0004553">
    <property type="term" value="F:hydrolase activity, hydrolyzing O-glycosyl compounds"/>
    <property type="evidence" value="ECO:0007669"/>
    <property type="project" value="InterPro"/>
</dbReference>
<proteinExistence type="inferred from homology"/>
<dbReference type="Pfam" id="PF01270">
    <property type="entry name" value="Glyco_hydro_8"/>
    <property type="match status" value="1"/>
</dbReference>
<accession>A0A1D7XJ43</accession>
<dbReference type="SUPFAM" id="SSF48208">
    <property type="entry name" value="Six-hairpin glycosidases"/>
    <property type="match status" value="1"/>
</dbReference>
<keyword evidence="2" id="KW-0378">Hydrolase</keyword>
<protein>
    <recommendedName>
        <fullName evidence="6">Beta-glucanase</fullName>
    </recommendedName>
</protein>
<dbReference type="AlphaFoldDB" id="A0A1D7XJ43"/>
<dbReference type="Gene3D" id="1.50.10.10">
    <property type="match status" value="1"/>
</dbReference>
<keyword evidence="3" id="KW-0326">Glycosidase</keyword>
<organism evidence="4 5">
    <name type="scientific">Clostridium taeniosporum</name>
    <dbReference type="NCBI Taxonomy" id="394958"/>
    <lineage>
        <taxon>Bacteria</taxon>
        <taxon>Bacillati</taxon>
        <taxon>Bacillota</taxon>
        <taxon>Clostridia</taxon>
        <taxon>Eubacteriales</taxon>
        <taxon>Clostridiaceae</taxon>
        <taxon>Clostridium</taxon>
    </lineage>
</organism>
<reference evidence="5" key="1">
    <citation type="submission" date="2016-09" db="EMBL/GenBank/DDBJ databases">
        <title>Genomics of Clostridium taeniosporum, an organism which forms endospores with ribbon-like appendages.</title>
        <authorList>
            <person name="Walker J.R."/>
        </authorList>
    </citation>
    <scope>NUCLEOTIDE SEQUENCE [LARGE SCALE GENOMIC DNA]</scope>
    <source>
        <strain evidence="5">1/k</strain>
    </source>
</reference>
<dbReference type="InterPro" id="IPR008928">
    <property type="entry name" value="6-hairpin_glycosidase_sf"/>
</dbReference>
<keyword evidence="5" id="KW-1185">Reference proteome</keyword>
<name>A0A1D7XJ43_9CLOT</name>
<dbReference type="PRINTS" id="PR00735">
    <property type="entry name" value="GLHYDRLASE8"/>
</dbReference>
<dbReference type="EMBL" id="CP017253">
    <property type="protein sequence ID" value="AOR23354.1"/>
    <property type="molecule type" value="Genomic_DNA"/>
</dbReference>
<dbReference type="InterPro" id="IPR012341">
    <property type="entry name" value="6hp_glycosidase-like_sf"/>
</dbReference>
<dbReference type="InterPro" id="IPR002037">
    <property type="entry name" value="Glyco_hydro_8"/>
</dbReference>
<evidence type="ECO:0000313" key="4">
    <source>
        <dbReference type="EMBL" id="AOR23354.1"/>
    </source>
</evidence>
<evidence type="ECO:0000313" key="5">
    <source>
        <dbReference type="Proteomes" id="UP000094652"/>
    </source>
</evidence>
<evidence type="ECO:0000256" key="2">
    <source>
        <dbReference type="ARBA" id="ARBA00022801"/>
    </source>
</evidence>
<sequence length="384" mass="44598">MQTYSKKELTLELLSFYYKWKKRYLRTVKNSFPTKEYLFDTLEFSTENNAVTSSAAMGYGMIIFAIMSKFDATAKKHFNNLYNFVNAYPSIYNDNLMAWQQIITDKGEIINIKPKTASTTNSDMDICYGLLIANKLWRKKDNINYKKEALKRINALMISCVDKKDYILNLGDWVNTNINSKFKGITRSSDFSIYILKEFVKADRKNSKNWRNVIKKINSIINNQMNRESKMNGLMPDFFVKDKNEFIAPKGKVLETIHDGDYYYYSCQTPWRYSMDILLDKAHITNQLSTLNNWIITKTNSNPKNIVSGYYVANSTPGKPFGNSNDLSFIAPFLVSSLIQRKNKMWTIKLWKTLTNTPIEDSLFYGNTLKLMAMIVATGNWIKI</sequence>
<evidence type="ECO:0008006" key="6">
    <source>
        <dbReference type="Google" id="ProtNLM"/>
    </source>
</evidence>